<dbReference type="InterPro" id="IPR055135">
    <property type="entry name" value="PRMT_dom"/>
</dbReference>
<evidence type="ECO:0000256" key="1">
    <source>
        <dbReference type="ARBA" id="ARBA00022603"/>
    </source>
</evidence>
<protein>
    <recommendedName>
        <fullName evidence="4">Protein arginine N-methyltransferase 6</fullName>
    </recommendedName>
    <alternativeName>
        <fullName evidence="5">Histone-arginine N-methyltransferase PRMT6</fullName>
    </alternativeName>
</protein>
<evidence type="ECO:0000256" key="4">
    <source>
        <dbReference type="ARBA" id="ARBA00040406"/>
    </source>
</evidence>
<evidence type="ECO:0000259" key="7">
    <source>
        <dbReference type="Pfam" id="PF22528"/>
    </source>
</evidence>
<dbReference type="AlphaFoldDB" id="A0A8B6CDA9"/>
<dbReference type="PANTHER" id="PTHR11006">
    <property type="entry name" value="PROTEIN ARGININE N-METHYLTRANSFERASE"/>
    <property type="match status" value="1"/>
</dbReference>
<organism evidence="8 9">
    <name type="scientific">Mytilus galloprovincialis</name>
    <name type="common">Mediterranean mussel</name>
    <dbReference type="NCBI Taxonomy" id="29158"/>
    <lineage>
        <taxon>Eukaryota</taxon>
        <taxon>Metazoa</taxon>
        <taxon>Spiralia</taxon>
        <taxon>Lophotrochozoa</taxon>
        <taxon>Mollusca</taxon>
        <taxon>Bivalvia</taxon>
        <taxon>Autobranchia</taxon>
        <taxon>Pteriomorphia</taxon>
        <taxon>Mytilida</taxon>
        <taxon>Mytiloidea</taxon>
        <taxon>Mytilidae</taxon>
        <taxon>Mytilinae</taxon>
        <taxon>Mytilus</taxon>
    </lineage>
</organism>
<name>A0A8B6CDA9_MYTGA</name>
<dbReference type="GO" id="GO:0032259">
    <property type="term" value="P:methylation"/>
    <property type="evidence" value="ECO:0007669"/>
    <property type="project" value="UniProtKB-KW"/>
</dbReference>
<evidence type="ECO:0000256" key="3">
    <source>
        <dbReference type="ARBA" id="ARBA00022691"/>
    </source>
</evidence>
<dbReference type="Pfam" id="PF22528">
    <property type="entry name" value="PRMT_C"/>
    <property type="match status" value="1"/>
</dbReference>
<dbReference type="InterPro" id="IPR025799">
    <property type="entry name" value="Arg_MeTrfase"/>
</dbReference>
<evidence type="ECO:0000256" key="2">
    <source>
        <dbReference type="ARBA" id="ARBA00022679"/>
    </source>
</evidence>
<keyword evidence="9" id="KW-1185">Reference proteome</keyword>
<reference evidence="8" key="1">
    <citation type="submission" date="2018-11" db="EMBL/GenBank/DDBJ databases">
        <authorList>
            <person name="Alioto T."/>
            <person name="Alioto T."/>
        </authorList>
    </citation>
    <scope>NUCLEOTIDE SEQUENCE</scope>
</reference>
<dbReference type="Pfam" id="PF06325">
    <property type="entry name" value="PrmA"/>
    <property type="match status" value="1"/>
</dbReference>
<dbReference type="CDD" id="cd02440">
    <property type="entry name" value="AdoMet_MTases"/>
    <property type="match status" value="1"/>
</dbReference>
<evidence type="ECO:0000256" key="6">
    <source>
        <dbReference type="PROSITE-ProRule" id="PRU01015"/>
    </source>
</evidence>
<gene>
    <name evidence="8" type="ORF">MGAL_10B093659</name>
</gene>
<keyword evidence="2 6" id="KW-0808">Transferase</keyword>
<keyword evidence="1 6" id="KW-0489">Methyltransferase</keyword>
<evidence type="ECO:0000256" key="5">
    <source>
        <dbReference type="ARBA" id="ARBA00042685"/>
    </source>
</evidence>
<dbReference type="Gene3D" id="2.70.160.11">
    <property type="entry name" value="Hnrnp arginine n-methyltransferase1"/>
    <property type="match status" value="1"/>
</dbReference>
<evidence type="ECO:0000313" key="9">
    <source>
        <dbReference type="Proteomes" id="UP000596742"/>
    </source>
</evidence>
<dbReference type="OrthoDB" id="7848332at2759"/>
<dbReference type="Proteomes" id="UP000596742">
    <property type="component" value="Unassembled WGS sequence"/>
</dbReference>
<keyword evidence="3 6" id="KW-0949">S-adenosyl-L-methionine</keyword>
<proteinExistence type="predicted"/>
<dbReference type="GO" id="GO:0016274">
    <property type="term" value="F:protein-arginine N-methyltransferase activity"/>
    <property type="evidence" value="ECO:0007669"/>
    <property type="project" value="InterPro"/>
</dbReference>
<feature type="domain" description="Protein arginine N-methyltransferase" evidence="7">
    <location>
        <begin position="181"/>
        <end position="346"/>
    </location>
</feature>
<sequence length="362" mass="41564">MNADESKPFEPKRPRLHVAMIKEEDGFETNKENNSQDEEYFKSYADISIHEEMLSDAVRTNAYRYAILKNYEMIRGKIVADIGAGTGILSVFCVQAGAKKVFAIEASSMAEQTESIVEENKLSNRITVINKKAEDVAYPEKLDAIVSEWMGYCLLYESMLQSVIDTRDKWLKKEGLMFPATATLYIAAYNDEEYDARLDIWNEFKSMYKVSMESMKKCSKKCISRNVKVRSVPPMSIMSHGQTVCSIDLKTVTVQDLHNIKKQFKLECFGRSTIHGFITWFTVTFPGDITLSTSPYSEDTHWGQTIFYLEEPFDVDQGTLITGEFSLCPNNFKSRFLDININYRVNNGPETKKYYYMNDCIT</sequence>
<dbReference type="InterPro" id="IPR029063">
    <property type="entry name" value="SAM-dependent_MTases_sf"/>
</dbReference>
<accession>A0A8B6CDA9</accession>
<dbReference type="PANTHER" id="PTHR11006:SF73">
    <property type="entry name" value="PROTEIN ARGININE N-METHYLTRANSFERASE 6"/>
    <property type="match status" value="1"/>
</dbReference>
<dbReference type="PROSITE" id="PS51678">
    <property type="entry name" value="SAM_MT_PRMT"/>
    <property type="match status" value="1"/>
</dbReference>
<comment type="caution">
    <text evidence="8">The sequence shown here is derived from an EMBL/GenBank/DDBJ whole genome shotgun (WGS) entry which is preliminary data.</text>
</comment>
<dbReference type="EMBL" id="UYJE01001569">
    <property type="protein sequence ID" value="VDI03192.1"/>
    <property type="molecule type" value="Genomic_DNA"/>
</dbReference>
<dbReference type="SUPFAM" id="SSF53335">
    <property type="entry name" value="S-adenosyl-L-methionine-dependent methyltransferases"/>
    <property type="match status" value="1"/>
</dbReference>
<evidence type="ECO:0000313" key="8">
    <source>
        <dbReference type="EMBL" id="VDI03192.1"/>
    </source>
</evidence>
<dbReference type="Gene3D" id="3.40.50.150">
    <property type="entry name" value="Vaccinia Virus protein VP39"/>
    <property type="match status" value="1"/>
</dbReference>
<dbReference type="GO" id="GO:0042054">
    <property type="term" value="F:histone methyltransferase activity"/>
    <property type="evidence" value="ECO:0007669"/>
    <property type="project" value="TreeGrafter"/>
</dbReference>
<dbReference type="FunFam" id="3.40.50.150:FF:000016">
    <property type="entry name" value="Protein arginine N-methyltransferase 6"/>
    <property type="match status" value="1"/>
</dbReference>